<keyword evidence="2 9" id="KW-0813">Transport</keyword>
<evidence type="ECO:0000256" key="1">
    <source>
        <dbReference type="ARBA" id="ARBA00004429"/>
    </source>
</evidence>
<dbReference type="GO" id="GO:0005886">
    <property type="term" value="C:plasma membrane"/>
    <property type="evidence" value="ECO:0007669"/>
    <property type="project" value="UniProtKB-SubCell"/>
</dbReference>
<dbReference type="HOGENOM" id="CLU_086356_3_2_5"/>
<feature type="transmembrane region" description="Helical" evidence="9">
    <location>
        <begin position="50"/>
        <end position="73"/>
    </location>
</feature>
<evidence type="ECO:0000313" key="12">
    <source>
        <dbReference type="Proteomes" id="UP000025047"/>
    </source>
</evidence>
<feature type="transmembrane region" description="Helical" evidence="9">
    <location>
        <begin position="94"/>
        <end position="116"/>
    </location>
</feature>
<evidence type="ECO:0000256" key="5">
    <source>
        <dbReference type="ARBA" id="ARBA00022692"/>
    </source>
</evidence>
<dbReference type="PANTHER" id="PTHR35011">
    <property type="entry name" value="2,3-DIKETO-L-GULONATE TRAP TRANSPORTER SMALL PERMEASE PROTEIN YIAM"/>
    <property type="match status" value="1"/>
</dbReference>
<evidence type="ECO:0000313" key="11">
    <source>
        <dbReference type="EMBL" id="EYD72376.1"/>
    </source>
</evidence>
<comment type="subcellular location">
    <subcellularLocation>
        <location evidence="1 9">Cell inner membrane</location>
        <topology evidence="1 9">Multi-pass membrane protein</topology>
    </subcellularLocation>
</comment>
<dbReference type="GO" id="GO:0022857">
    <property type="term" value="F:transmembrane transporter activity"/>
    <property type="evidence" value="ECO:0007669"/>
    <property type="project" value="UniProtKB-UniRule"/>
</dbReference>
<comment type="function">
    <text evidence="9">Part of the tripartite ATP-independent periplasmic (TRAP) transport system.</text>
</comment>
<dbReference type="EMBL" id="APGJ01000004">
    <property type="protein sequence ID" value="EYD72376.1"/>
    <property type="molecule type" value="Genomic_DNA"/>
</dbReference>
<keyword evidence="3" id="KW-1003">Cell membrane</keyword>
<dbReference type="Pfam" id="PF04290">
    <property type="entry name" value="DctQ"/>
    <property type="match status" value="1"/>
</dbReference>
<keyword evidence="6 9" id="KW-1133">Transmembrane helix</keyword>
<proteinExistence type="inferred from homology"/>
<protein>
    <recommendedName>
        <fullName evidence="9">TRAP transporter small permease protein</fullName>
    </recommendedName>
</protein>
<comment type="similarity">
    <text evidence="8 9">Belongs to the TRAP transporter small permease family.</text>
</comment>
<dbReference type="InterPro" id="IPR055348">
    <property type="entry name" value="DctQ"/>
</dbReference>
<evidence type="ECO:0000256" key="8">
    <source>
        <dbReference type="ARBA" id="ARBA00038436"/>
    </source>
</evidence>
<evidence type="ECO:0000256" key="7">
    <source>
        <dbReference type="ARBA" id="ARBA00023136"/>
    </source>
</evidence>
<dbReference type="PATRIC" id="fig|1122180.6.peg.1163"/>
<dbReference type="InterPro" id="IPR007387">
    <property type="entry name" value="TRAP_DctQ"/>
</dbReference>
<evidence type="ECO:0000259" key="10">
    <source>
        <dbReference type="Pfam" id="PF04290"/>
    </source>
</evidence>
<gene>
    <name evidence="11" type="ORF">Lokhon_01171</name>
</gene>
<dbReference type="GO" id="GO:0015740">
    <property type="term" value="P:C4-dicarboxylate transport"/>
    <property type="evidence" value="ECO:0007669"/>
    <property type="project" value="TreeGrafter"/>
</dbReference>
<evidence type="ECO:0000256" key="9">
    <source>
        <dbReference type="RuleBase" id="RU369079"/>
    </source>
</evidence>
<dbReference type="PANTHER" id="PTHR35011:SF2">
    <property type="entry name" value="2,3-DIKETO-L-GULONATE TRAP TRANSPORTER SMALL PERMEASE PROTEIN YIAM"/>
    <property type="match status" value="1"/>
</dbReference>
<keyword evidence="12" id="KW-1185">Reference proteome</keyword>
<dbReference type="Proteomes" id="UP000025047">
    <property type="component" value="Unassembled WGS sequence"/>
</dbReference>
<evidence type="ECO:0000256" key="3">
    <source>
        <dbReference type="ARBA" id="ARBA00022475"/>
    </source>
</evidence>
<keyword evidence="5 9" id="KW-0812">Transmembrane</keyword>
<dbReference type="STRING" id="1122180.Lokhon_01171"/>
<evidence type="ECO:0000256" key="6">
    <source>
        <dbReference type="ARBA" id="ARBA00022989"/>
    </source>
</evidence>
<dbReference type="RefSeq" id="WP_017928314.1">
    <property type="nucleotide sequence ID" value="NZ_KB822997.1"/>
</dbReference>
<dbReference type="eggNOG" id="COG3090">
    <property type="taxonomic scope" value="Bacteria"/>
</dbReference>
<feature type="domain" description="Tripartite ATP-independent periplasmic transporters DctQ component" evidence="10">
    <location>
        <begin position="32"/>
        <end position="123"/>
    </location>
</feature>
<evidence type="ECO:0000256" key="2">
    <source>
        <dbReference type="ARBA" id="ARBA00022448"/>
    </source>
</evidence>
<keyword evidence="7 9" id="KW-0472">Membrane</keyword>
<keyword evidence="4 9" id="KW-0997">Cell inner membrane</keyword>
<feature type="transmembrane region" description="Helical" evidence="9">
    <location>
        <begin position="25"/>
        <end position="44"/>
    </location>
</feature>
<sequence length="230" mass="25757">MNAVHTTPGRGRLGRIVEEFEEGMIAFLLGAMTLLTCTNVIMRYGFNSSIIWSLETVLILFAWLVLFGIAYGFKITAHLGVDAVINLLPARGRRVVALIACAASLAYGVLLLKGAWDYWAPFADLPKTTGIWLPTGFDTAARTTSYFETDQIPMFDWLRFLEGWINYDERYSKMPRVIPYLILPISAALILFRLIQATIRIWKGEAESLIVSHEAEDAVADAAHINREIS</sequence>
<evidence type="ECO:0000256" key="4">
    <source>
        <dbReference type="ARBA" id="ARBA00022519"/>
    </source>
</evidence>
<comment type="caution">
    <text evidence="11">The sequence shown here is derived from an EMBL/GenBank/DDBJ whole genome shotgun (WGS) entry which is preliminary data.</text>
</comment>
<reference evidence="11 12" key="1">
    <citation type="submission" date="2013-03" db="EMBL/GenBank/DDBJ databases">
        <authorList>
            <person name="Fiebig A."/>
            <person name="Goeker M."/>
            <person name="Klenk H.-P.P."/>
        </authorList>
    </citation>
    <scope>NUCLEOTIDE SEQUENCE [LARGE SCALE GENOMIC DNA]</scope>
    <source>
        <strain evidence="11 12">DSM 17492</strain>
    </source>
</reference>
<dbReference type="OrthoDB" id="7843639at2"/>
<organism evidence="11 12">
    <name type="scientific">Limimaricola hongkongensis DSM 17492</name>
    <dbReference type="NCBI Taxonomy" id="1122180"/>
    <lineage>
        <taxon>Bacteria</taxon>
        <taxon>Pseudomonadati</taxon>
        <taxon>Pseudomonadota</taxon>
        <taxon>Alphaproteobacteria</taxon>
        <taxon>Rhodobacterales</taxon>
        <taxon>Paracoccaceae</taxon>
        <taxon>Limimaricola</taxon>
    </lineage>
</organism>
<dbReference type="AlphaFoldDB" id="A0A017HDD1"/>
<comment type="subunit">
    <text evidence="9">The complex comprises the extracytoplasmic solute receptor protein and the two transmembrane proteins.</text>
</comment>
<feature type="transmembrane region" description="Helical" evidence="9">
    <location>
        <begin position="177"/>
        <end position="195"/>
    </location>
</feature>
<accession>A0A017HDD1</accession>
<name>A0A017HDD1_9RHOB</name>